<name>A0ABP0LWY1_9DINO</name>
<comment type="caution">
    <text evidence="3">The sequence shown here is derived from an EMBL/GenBank/DDBJ whole genome shotgun (WGS) entry which is preliminary data.</text>
</comment>
<evidence type="ECO:0000313" key="3">
    <source>
        <dbReference type="EMBL" id="CAK9043741.1"/>
    </source>
</evidence>
<evidence type="ECO:0008006" key="5">
    <source>
        <dbReference type="Google" id="ProtNLM"/>
    </source>
</evidence>
<dbReference type="PANTHER" id="PTHR47447:SF17">
    <property type="entry name" value="OS12G0638900 PROTEIN"/>
    <property type="match status" value="1"/>
</dbReference>
<dbReference type="PROSITE" id="PS51375">
    <property type="entry name" value="PPR"/>
    <property type="match status" value="1"/>
</dbReference>
<feature type="repeat" description="PPR" evidence="2">
    <location>
        <begin position="532"/>
        <end position="566"/>
    </location>
</feature>
<evidence type="ECO:0000313" key="4">
    <source>
        <dbReference type="Proteomes" id="UP001642484"/>
    </source>
</evidence>
<organism evidence="3 4">
    <name type="scientific">Durusdinium trenchii</name>
    <dbReference type="NCBI Taxonomy" id="1381693"/>
    <lineage>
        <taxon>Eukaryota</taxon>
        <taxon>Sar</taxon>
        <taxon>Alveolata</taxon>
        <taxon>Dinophyceae</taxon>
        <taxon>Suessiales</taxon>
        <taxon>Symbiodiniaceae</taxon>
        <taxon>Durusdinium</taxon>
    </lineage>
</organism>
<dbReference type="EMBL" id="CAXAMN010014558">
    <property type="protein sequence ID" value="CAK9043741.1"/>
    <property type="molecule type" value="Genomic_DNA"/>
</dbReference>
<gene>
    <name evidence="3" type="ORF">CCMP2556_LOCUS23124</name>
</gene>
<proteinExistence type="predicted"/>
<evidence type="ECO:0000256" key="1">
    <source>
        <dbReference type="ARBA" id="ARBA00022737"/>
    </source>
</evidence>
<evidence type="ECO:0000256" key="2">
    <source>
        <dbReference type="PROSITE-ProRule" id="PRU00708"/>
    </source>
</evidence>
<keyword evidence="1" id="KW-0677">Repeat</keyword>
<keyword evidence="4" id="KW-1185">Reference proteome</keyword>
<dbReference type="InterPro" id="IPR011990">
    <property type="entry name" value="TPR-like_helical_dom_sf"/>
</dbReference>
<dbReference type="Gene3D" id="1.25.40.10">
    <property type="entry name" value="Tetratricopeptide repeat domain"/>
    <property type="match status" value="2"/>
</dbReference>
<protein>
    <recommendedName>
        <fullName evidence="5">Pentatricopeptide repeat-containing protein, chloroplastic</fullName>
    </recommendedName>
</protein>
<reference evidence="3 4" key="1">
    <citation type="submission" date="2024-02" db="EMBL/GenBank/DDBJ databases">
        <authorList>
            <person name="Chen Y."/>
            <person name="Shah S."/>
            <person name="Dougan E. K."/>
            <person name="Thang M."/>
            <person name="Chan C."/>
        </authorList>
    </citation>
    <scope>NUCLEOTIDE SEQUENCE [LARGE SCALE GENOMIC DNA]</scope>
</reference>
<dbReference type="Proteomes" id="UP001642484">
    <property type="component" value="Unassembled WGS sequence"/>
</dbReference>
<accession>A0ABP0LWY1</accession>
<dbReference type="PANTHER" id="PTHR47447">
    <property type="entry name" value="OS03G0856100 PROTEIN"/>
    <property type="match status" value="1"/>
</dbReference>
<dbReference type="InterPro" id="IPR002885">
    <property type="entry name" value="PPR_rpt"/>
</dbReference>
<dbReference type="Pfam" id="PF13812">
    <property type="entry name" value="PPR_3"/>
    <property type="match status" value="1"/>
</dbReference>
<sequence>MYSPTCGVFLPMVIETTGAWAAEAAKALAEAALVAPACYRKHACWCAVGAAELHCGGVLSWCPELFVLQMACWTSSSECRVDALGEEKILHLWATGEKKDAIEQALGWYQSVASKDLPGLINAYCLPERRILDRPGGIPTRSIYAQVPHLAIGPESPGPVAPRALLRRLLLAAIDENFIQGKKSLVADSLADLAFLLDKEEFIPFYTRRIFLRRGGRPTYGLGTGKRSGFSKRYWICTSAKIQSELVSLLRARSWLRALELLRRDVRGKKVSRPAAEHTQVSLFWNEPVLHRPRWAWALELLVADDHDDLRHVNQALLILARAAQWEEALCVFLHRIERLKVKVDIVSVNSVALALANVARWQRALALTQPWWPLATAITFNTLALACKESSQWRRCVALLEMAGRRSCVDDRSQSTLLAALAKVARWEQALLISPSNDVAVAAAISACEKGWQWRPAVELLDFLQGGLGTAHNSALSACEKARQWRVALVLLSQHPQPSRVSFNAVLSAVERWDQALEILRTMTLQRITADLVTYTAIVSSCATASHLSTSLEMLEKMKQDSVQPRSLAYNAVLHACADSLAWRCALQIFGEARAAEALDPLALQANTVIFH</sequence>